<dbReference type="OrthoDB" id="9762169at2"/>
<feature type="compositionally biased region" description="Polar residues" evidence="10">
    <location>
        <begin position="578"/>
        <end position="587"/>
    </location>
</feature>
<dbReference type="Pfam" id="PF00069">
    <property type="entry name" value="Pkinase"/>
    <property type="match status" value="1"/>
</dbReference>
<feature type="compositionally biased region" description="Basic and acidic residues" evidence="10">
    <location>
        <begin position="293"/>
        <end position="305"/>
    </location>
</feature>
<evidence type="ECO:0000256" key="3">
    <source>
        <dbReference type="ARBA" id="ARBA00022679"/>
    </source>
</evidence>
<dbReference type="KEGG" id="ckp:ckrop_0727"/>
<evidence type="ECO:0000256" key="7">
    <source>
        <dbReference type="ARBA" id="ARBA00022840"/>
    </source>
</evidence>
<evidence type="ECO:0000256" key="4">
    <source>
        <dbReference type="ARBA" id="ARBA00022737"/>
    </source>
</evidence>
<evidence type="ECO:0000313" key="13">
    <source>
        <dbReference type="EMBL" id="ACR17488.1"/>
    </source>
</evidence>
<keyword evidence="6 13" id="KW-0418">Kinase</keyword>
<dbReference type="Pfam" id="PF03793">
    <property type="entry name" value="PASTA"/>
    <property type="match status" value="4"/>
</dbReference>
<evidence type="ECO:0000256" key="6">
    <source>
        <dbReference type="ARBA" id="ARBA00022777"/>
    </source>
</evidence>
<dbReference type="HOGENOM" id="CLU_000288_135_2_11"/>
<dbReference type="Proteomes" id="UP000001473">
    <property type="component" value="Chromosome"/>
</dbReference>
<dbReference type="SMART" id="SM00740">
    <property type="entry name" value="PASTA"/>
    <property type="match status" value="4"/>
</dbReference>
<feature type="domain" description="Protein kinase" evidence="11">
    <location>
        <begin position="14"/>
        <end position="271"/>
    </location>
</feature>
<dbReference type="AlphaFoldDB" id="C4LI33"/>
<dbReference type="eggNOG" id="COG2815">
    <property type="taxonomic scope" value="Bacteria"/>
</dbReference>
<dbReference type="SMART" id="SM00220">
    <property type="entry name" value="S_TKc"/>
    <property type="match status" value="1"/>
</dbReference>
<keyword evidence="2 13" id="KW-0723">Serine/threonine-protein kinase</keyword>
<dbReference type="Gene3D" id="3.30.200.20">
    <property type="entry name" value="Phosphorylase Kinase, domain 1"/>
    <property type="match status" value="1"/>
</dbReference>
<accession>C4LI33</accession>
<keyword evidence="5" id="KW-0547">Nucleotide-binding</keyword>
<sequence>MPTLSHGDLVDRRYRVQSLIARGGMAAIYRGVDERLDRPVALKILDDRFAHNDQFRTRFEREARAAARLSHPSLVNVFDQGDDGTSVFLAMELVDGGTLRELLRERGPMPPHAATAVMEPVLTALGLAHSAGLIHRDVKPENILISDDHQVKLADFGLVRATAESSLTTTSVMMGTVAYLSPEQVRGGSVDGRSDVYSAGIVLYELLTGTTPFHGDTSLATAYMRLDHPVPPASEAIDGVPAEFDQLISRATTLDPDDRFADGSEFRTAVMQVADELRLPLSSFRVPVPIDSASHRSRDAAREAESTQTPDGGDTGARQDIPQSAPNDEGKTAVVGNVGNAAPPKNTVDHDSYAGTDGSTAVLFPDYDPHRSTGDMASTRIDFPERQPAEPEPSHVASSSGGTATPAPGSAASHRTSVANDKPQVGNHSRLGCALWTIVALILVGAVSLGAWWLGSGRYGEIPSVTGSDVSTAHHDITEAGFEVTEKTEYSNTVPSKTVAASSPQAGKRVTKGSTVTLTVSAGRPTVPEIPADRSVEVYTRTLSERTLSTKTTKSDYSSDVPEGQLLSVSPAPGSTVGVRSSVTLTVSKGPKPVSVPDVSGKSEDDARHELEKVGLHVGDVSTDDSATDLRQRGKVTRTDPGEGTEVNEGSAVNLFVAPDVAVPQLIGSTVKEARAKAEKAGLKIDAGDAKSNDRVLVQNPLPGFSAERDSVITVKTVKTL</sequence>
<keyword evidence="14" id="KW-1185">Reference proteome</keyword>
<dbReference type="PROSITE" id="PS00108">
    <property type="entry name" value="PROTEIN_KINASE_ST"/>
    <property type="match status" value="1"/>
</dbReference>
<name>C4LI33_CORK4</name>
<feature type="domain" description="PASTA" evidence="12">
    <location>
        <begin position="523"/>
        <end position="589"/>
    </location>
</feature>
<dbReference type="PANTHER" id="PTHR43289:SF6">
    <property type="entry name" value="SERINE_THREONINE-PROTEIN KINASE NEKL-3"/>
    <property type="match status" value="1"/>
</dbReference>
<dbReference type="eggNOG" id="COG0515">
    <property type="taxonomic scope" value="Bacteria"/>
</dbReference>
<dbReference type="GO" id="GO:0005524">
    <property type="term" value="F:ATP binding"/>
    <property type="evidence" value="ECO:0007669"/>
    <property type="project" value="UniProtKB-KW"/>
</dbReference>
<dbReference type="InterPro" id="IPR011009">
    <property type="entry name" value="Kinase-like_dom_sf"/>
</dbReference>
<proteinExistence type="predicted"/>
<dbReference type="GO" id="GO:0045717">
    <property type="term" value="P:negative regulation of fatty acid biosynthetic process"/>
    <property type="evidence" value="ECO:0007669"/>
    <property type="project" value="UniProtKB-ARBA"/>
</dbReference>
<feature type="domain" description="PASTA" evidence="12">
    <location>
        <begin position="660"/>
        <end position="719"/>
    </location>
</feature>
<feature type="compositionally biased region" description="Basic and acidic residues" evidence="10">
    <location>
        <begin position="382"/>
        <end position="393"/>
    </location>
</feature>
<feature type="region of interest" description="Disordered" evidence="10">
    <location>
        <begin position="547"/>
        <end position="607"/>
    </location>
</feature>
<evidence type="ECO:0000313" key="14">
    <source>
        <dbReference type="Proteomes" id="UP000001473"/>
    </source>
</evidence>
<dbReference type="InterPro" id="IPR005543">
    <property type="entry name" value="PASTA_dom"/>
</dbReference>
<organism evidence="13 14">
    <name type="scientific">Corynebacterium kroppenstedtii (strain DSM 44385 / JCM 11950 / CIP 105744 / CCUG 35717)</name>
    <dbReference type="NCBI Taxonomy" id="645127"/>
    <lineage>
        <taxon>Bacteria</taxon>
        <taxon>Bacillati</taxon>
        <taxon>Actinomycetota</taxon>
        <taxon>Actinomycetes</taxon>
        <taxon>Mycobacteriales</taxon>
        <taxon>Corynebacteriaceae</taxon>
        <taxon>Corynebacterium</taxon>
    </lineage>
</organism>
<feature type="compositionally biased region" description="Low complexity" evidence="10">
    <location>
        <begin position="547"/>
        <end position="560"/>
    </location>
</feature>
<dbReference type="CDD" id="cd06577">
    <property type="entry name" value="PASTA_pknB"/>
    <property type="match status" value="4"/>
</dbReference>
<evidence type="ECO:0000256" key="1">
    <source>
        <dbReference type="ARBA" id="ARBA00012513"/>
    </source>
</evidence>
<dbReference type="GO" id="GO:0106310">
    <property type="term" value="F:protein serine kinase activity"/>
    <property type="evidence" value="ECO:0007669"/>
    <property type="project" value="RHEA"/>
</dbReference>
<dbReference type="GO" id="GO:0004674">
    <property type="term" value="F:protein serine/threonine kinase activity"/>
    <property type="evidence" value="ECO:0007669"/>
    <property type="project" value="UniProtKB-KW"/>
</dbReference>
<dbReference type="Gene3D" id="1.10.510.10">
    <property type="entry name" value="Transferase(Phosphotransferase) domain 1"/>
    <property type="match status" value="1"/>
</dbReference>
<dbReference type="InterPro" id="IPR008271">
    <property type="entry name" value="Ser/Thr_kinase_AS"/>
</dbReference>
<dbReference type="RefSeq" id="WP_012731375.1">
    <property type="nucleotide sequence ID" value="NC_012704.1"/>
</dbReference>
<feature type="domain" description="PASTA" evidence="12">
    <location>
        <begin position="590"/>
        <end position="659"/>
    </location>
</feature>
<reference evidence="13 14" key="1">
    <citation type="journal article" date="2008" name="J. Biotechnol.">
        <title>Ultrafast pyrosequencing of Corynebacterium kroppenstedtii DSM44385 revealed insights into the physiology of a lipophilic corynebacterium that lacks mycolic acids.</title>
        <authorList>
            <person name="Tauch A."/>
            <person name="Schneider J."/>
            <person name="Szczepanowski R."/>
            <person name="Tilker A."/>
            <person name="Viehoever P."/>
            <person name="Gartemann K.-H."/>
            <person name="Arnold W."/>
            <person name="Blom J."/>
            <person name="Brinkrolf K."/>
            <person name="Brune I."/>
            <person name="Goetker S."/>
            <person name="Weisshaar B."/>
            <person name="Goesmann A."/>
            <person name="Droege M."/>
            <person name="Puehler A."/>
        </authorList>
    </citation>
    <scope>NUCLEOTIDE SEQUENCE [LARGE SCALE GENOMIC DNA]</scope>
    <source>
        <strain evidence="14">DSM 44385 / JCM 11950 / CIP 105744 / CCUG 35717</strain>
    </source>
</reference>
<dbReference type="STRING" id="645127.ckrop_0727"/>
<evidence type="ECO:0000256" key="9">
    <source>
        <dbReference type="ARBA" id="ARBA00048679"/>
    </source>
</evidence>
<dbReference type="PANTHER" id="PTHR43289">
    <property type="entry name" value="MITOGEN-ACTIVATED PROTEIN KINASE KINASE KINASE 20-RELATED"/>
    <property type="match status" value="1"/>
</dbReference>
<gene>
    <name evidence="13" type="ordered locus">ckrop_0727</name>
</gene>
<keyword evidence="3 13" id="KW-0808">Transferase</keyword>
<dbReference type="FunFam" id="3.30.200.20:FF:000035">
    <property type="entry name" value="Serine/threonine protein kinase Stk1"/>
    <property type="match status" value="1"/>
</dbReference>
<dbReference type="PROSITE" id="PS51178">
    <property type="entry name" value="PASTA"/>
    <property type="match status" value="4"/>
</dbReference>
<dbReference type="FunFam" id="1.10.510.10:FF:000021">
    <property type="entry name" value="Serine/threonine protein kinase"/>
    <property type="match status" value="1"/>
</dbReference>
<protein>
    <recommendedName>
        <fullName evidence="1">non-specific serine/threonine protein kinase</fullName>
        <ecNumber evidence="1">2.7.11.1</ecNumber>
    </recommendedName>
</protein>
<dbReference type="PROSITE" id="PS50011">
    <property type="entry name" value="PROTEIN_KINASE_DOM"/>
    <property type="match status" value="1"/>
</dbReference>
<feature type="compositionally biased region" description="Low complexity" evidence="10">
    <location>
        <begin position="397"/>
        <end position="413"/>
    </location>
</feature>
<evidence type="ECO:0000256" key="8">
    <source>
        <dbReference type="ARBA" id="ARBA00047899"/>
    </source>
</evidence>
<dbReference type="Gene3D" id="3.30.10.20">
    <property type="match status" value="4"/>
</dbReference>
<evidence type="ECO:0000259" key="12">
    <source>
        <dbReference type="PROSITE" id="PS51178"/>
    </source>
</evidence>
<evidence type="ECO:0000259" key="11">
    <source>
        <dbReference type="PROSITE" id="PS50011"/>
    </source>
</evidence>
<comment type="catalytic activity">
    <reaction evidence="9">
        <text>L-seryl-[protein] + ATP = O-phospho-L-seryl-[protein] + ADP + H(+)</text>
        <dbReference type="Rhea" id="RHEA:17989"/>
        <dbReference type="Rhea" id="RHEA-COMP:9863"/>
        <dbReference type="Rhea" id="RHEA-COMP:11604"/>
        <dbReference type="ChEBI" id="CHEBI:15378"/>
        <dbReference type="ChEBI" id="CHEBI:29999"/>
        <dbReference type="ChEBI" id="CHEBI:30616"/>
        <dbReference type="ChEBI" id="CHEBI:83421"/>
        <dbReference type="ChEBI" id="CHEBI:456216"/>
        <dbReference type="EC" id="2.7.11.1"/>
    </reaction>
</comment>
<dbReference type="SUPFAM" id="SSF56112">
    <property type="entry name" value="Protein kinase-like (PK-like)"/>
    <property type="match status" value="1"/>
</dbReference>
<dbReference type="EMBL" id="CP001620">
    <property type="protein sequence ID" value="ACR17488.1"/>
    <property type="molecule type" value="Genomic_DNA"/>
</dbReference>
<keyword evidence="7" id="KW-0067">ATP-binding</keyword>
<keyword evidence="4" id="KW-0677">Repeat</keyword>
<evidence type="ECO:0000256" key="2">
    <source>
        <dbReference type="ARBA" id="ARBA00022527"/>
    </source>
</evidence>
<feature type="region of interest" description="Disordered" evidence="10">
    <location>
        <begin position="290"/>
        <end position="425"/>
    </location>
</feature>
<dbReference type="CDD" id="cd14014">
    <property type="entry name" value="STKc_PknB_like"/>
    <property type="match status" value="1"/>
</dbReference>
<evidence type="ECO:0000256" key="10">
    <source>
        <dbReference type="SAM" id="MobiDB-lite"/>
    </source>
</evidence>
<evidence type="ECO:0000256" key="5">
    <source>
        <dbReference type="ARBA" id="ARBA00022741"/>
    </source>
</evidence>
<feature type="domain" description="PASTA" evidence="12">
    <location>
        <begin position="456"/>
        <end position="522"/>
    </location>
</feature>
<comment type="catalytic activity">
    <reaction evidence="8">
        <text>L-threonyl-[protein] + ATP = O-phospho-L-threonyl-[protein] + ADP + H(+)</text>
        <dbReference type="Rhea" id="RHEA:46608"/>
        <dbReference type="Rhea" id="RHEA-COMP:11060"/>
        <dbReference type="Rhea" id="RHEA-COMP:11605"/>
        <dbReference type="ChEBI" id="CHEBI:15378"/>
        <dbReference type="ChEBI" id="CHEBI:30013"/>
        <dbReference type="ChEBI" id="CHEBI:30616"/>
        <dbReference type="ChEBI" id="CHEBI:61977"/>
        <dbReference type="ChEBI" id="CHEBI:456216"/>
        <dbReference type="EC" id="2.7.11.1"/>
    </reaction>
</comment>
<dbReference type="EC" id="2.7.11.1" evidence="1"/>
<dbReference type="InterPro" id="IPR000719">
    <property type="entry name" value="Prot_kinase_dom"/>
</dbReference>